<dbReference type="HOGENOM" id="CLU_240880_0_0_1"/>
<dbReference type="GO" id="GO:0004523">
    <property type="term" value="F:RNA-DNA hybrid ribonuclease activity"/>
    <property type="evidence" value="ECO:0007669"/>
    <property type="project" value="InterPro"/>
</dbReference>
<evidence type="ECO:0000313" key="3">
    <source>
        <dbReference type="EMBL" id="EJT45612.1"/>
    </source>
</evidence>
<feature type="region of interest" description="Disordered" evidence="1">
    <location>
        <begin position="250"/>
        <end position="269"/>
    </location>
</feature>
<dbReference type="Pfam" id="PF03372">
    <property type="entry name" value="Exo_endo_phos"/>
    <property type="match status" value="1"/>
</dbReference>
<dbReference type="Gene3D" id="3.60.10.10">
    <property type="entry name" value="Endonuclease/exonuclease/phosphatase"/>
    <property type="match status" value="1"/>
</dbReference>
<protein>
    <recommendedName>
        <fullName evidence="2">RNase H type-1 domain-containing protein</fullName>
    </recommendedName>
</protein>
<dbReference type="RefSeq" id="XP_014176445.1">
    <property type="nucleotide sequence ID" value="XM_014320970.1"/>
</dbReference>
<dbReference type="Proteomes" id="UP000002748">
    <property type="component" value="Unassembled WGS sequence"/>
</dbReference>
<accession>J6ESB3</accession>
<organism evidence="3 4">
    <name type="scientific">Trichosporon asahii var. asahii (strain ATCC 90039 / CBS 2479 / JCM 2466 / KCTC 7840 / NBRC 103889/ NCYC 2677 / UAMH 7654)</name>
    <name type="common">Yeast</name>
    <dbReference type="NCBI Taxonomy" id="1186058"/>
    <lineage>
        <taxon>Eukaryota</taxon>
        <taxon>Fungi</taxon>
        <taxon>Dikarya</taxon>
        <taxon>Basidiomycota</taxon>
        <taxon>Agaricomycotina</taxon>
        <taxon>Tremellomycetes</taxon>
        <taxon>Trichosporonales</taxon>
        <taxon>Trichosporonaceae</taxon>
        <taxon>Trichosporon</taxon>
    </lineage>
</organism>
<feature type="domain" description="RNase H type-1" evidence="2">
    <location>
        <begin position="1253"/>
        <end position="1407"/>
    </location>
</feature>
<gene>
    <name evidence="3" type="ORF">A1Q1_05761</name>
</gene>
<dbReference type="VEuPathDB" id="FungiDB:A1Q1_05761"/>
<dbReference type="GO" id="GO:0003676">
    <property type="term" value="F:nucleic acid binding"/>
    <property type="evidence" value="ECO:0007669"/>
    <property type="project" value="InterPro"/>
</dbReference>
<comment type="caution">
    <text evidence="3">The sequence shown here is derived from an EMBL/GenBank/DDBJ whole genome shotgun (WGS) entry which is preliminary data.</text>
</comment>
<dbReference type="KEGG" id="tasa:A1Q1_05761"/>
<dbReference type="SUPFAM" id="SSF53098">
    <property type="entry name" value="Ribonuclease H-like"/>
    <property type="match status" value="1"/>
</dbReference>
<dbReference type="InterPro" id="IPR002156">
    <property type="entry name" value="RNaseH_domain"/>
</dbReference>
<dbReference type="OrthoDB" id="2596559at2759"/>
<dbReference type="Gene3D" id="3.30.420.10">
    <property type="entry name" value="Ribonuclease H-like superfamily/Ribonuclease H"/>
    <property type="match status" value="1"/>
</dbReference>
<dbReference type="GeneID" id="25989273"/>
<proteinExistence type="predicted"/>
<dbReference type="InterPro" id="IPR012337">
    <property type="entry name" value="RNaseH-like_sf"/>
</dbReference>
<reference evidence="3 4" key="1">
    <citation type="journal article" date="2012" name="Eukaryot. Cell">
        <title>Draft genome sequence of CBS 2479, the standard type strain of Trichosporon asahii.</title>
        <authorList>
            <person name="Yang R.Y."/>
            <person name="Li H.T."/>
            <person name="Zhu H."/>
            <person name="Zhou G.P."/>
            <person name="Wang M."/>
            <person name="Wang L."/>
        </authorList>
    </citation>
    <scope>NUCLEOTIDE SEQUENCE [LARGE SCALE GENOMIC DNA]</scope>
    <source>
        <strain evidence="4">ATCC 90039 / CBS 2479 / JCM 2466 / KCTC 7840 / NCYC 2677 / UAMH 7654</strain>
    </source>
</reference>
<evidence type="ECO:0000259" key="2">
    <source>
        <dbReference type="PROSITE" id="PS50879"/>
    </source>
</evidence>
<dbReference type="Pfam" id="PF00075">
    <property type="entry name" value="RNase_H"/>
    <property type="match status" value="1"/>
</dbReference>
<dbReference type="PROSITE" id="PS50879">
    <property type="entry name" value="RNASE_H_1"/>
    <property type="match status" value="1"/>
</dbReference>
<feature type="region of interest" description="Disordered" evidence="1">
    <location>
        <begin position="1660"/>
        <end position="1701"/>
    </location>
</feature>
<dbReference type="InterPro" id="IPR036691">
    <property type="entry name" value="Endo/exonu/phosph_ase_sf"/>
</dbReference>
<feature type="compositionally biased region" description="Acidic residues" evidence="1">
    <location>
        <begin position="1671"/>
        <end position="1683"/>
    </location>
</feature>
<dbReference type="InterPro" id="IPR036397">
    <property type="entry name" value="RNaseH_sf"/>
</dbReference>
<dbReference type="SUPFAM" id="SSF56219">
    <property type="entry name" value="DNase I-like"/>
    <property type="match status" value="1"/>
</dbReference>
<dbReference type="EMBL" id="ALBS01000322">
    <property type="protein sequence ID" value="EJT45612.1"/>
    <property type="molecule type" value="Genomic_DNA"/>
</dbReference>
<name>J6ESB3_TRIAS</name>
<dbReference type="InterPro" id="IPR005135">
    <property type="entry name" value="Endo/exonuclease/phosphatase"/>
</dbReference>
<sequence length="1701" mass="190450">MAEQLGAATPFRVITLNVNNVAANRPKQDAIRDIIKNDEPHAVILTETAQKKRQQLPPIYDPTLYEEFYTPASASNSSTGVALIVRRNLNPTRVSVPFSTATDGRICAVDISLPDEAKRRKSVRIVGLYASPKAKDLETDGALTRFWEGIRAVVSAAPADWILGGDYNAHLHPHESHSLNSSHGYELHRQKQQTAYREFLNACHGTDTWEVQDGVCWEHHWTLRAYGTPSTRRIIDRFSVSPGISCVRTETLTGTGPTKDDLVAKTPPSPLSVRQNVRILPRMPVPATNHRPVRVSLRLGCMVPPSDKDRYSRAPARLRQPKGNSATRAFEKMNDKLKGFMQRSPPPHQPPQSDSECDDLYAWCTEALTSSCNSAFQRSRSRAVVNPQFSPATSPLLRELQERRHQINRGLRAVKEDRFPALFLRYAKVRQALPEFAETSLASQLDKDESLRLLERKRDELDHSIRKETRRLTFVSTAAAEKREWQKAIHGGRLKHLFEPATVSEPPFLTKRSDSGEPETLEHQPEEKLHVWSAHFKKVLQRPAPPTQPKPWMLTSGPLAEGSPDKGGEDFVWPRPLSLPALRGVLGKGNPRPSPGPDGWEKWALRNASDEFLQIVIALANYIITHSYFPEQLKEAFITPRFKRGDFTDPKNYRGIAHSNLLYNIVSTWFGTSLRDHVWRKGLLNPTQISGQAGVQPGDALSLLEQLDVCLSANEETAFVLKRDHVQGYDQLHASAFEDALEYFGFNPAVTAFERARIGQCRMRVKSHDGVSSESFVTSGQTKQGDAPSSLRYTLSTSLLYWWWKRSPALDCHFPRIRTRNGKSGRFHFDNEKRLDILIRLIEATDDSLLLARSLSSLREITKLAEQFQMAYGIETNWTDTHKTSAFVLGKQPSALPEKIDIPLPGRPDLQVTVTREPVFLRTTFNNPGLTFNRILDLIEGFPLPWAKQLPLTLIRRAIFGLLIPKIRGVLNLQPLSLQMAEELDYAMARKVSEALGVRFRRTTAMFLPISQLGFGLPSIVRINGQAAISAVLRSLNSPLAPLAMVAAVTHRNWSCHGHSCGNPFFRTPGPQEELQPRPKPTIKLTQLKIEREQMRWIAAHRYVPRAWLAARQYAHLGGFSIVATTDQDITKARPMHVLNACKHASTRQPPSILFIKEEIFSRTPTLCRLPFKDWADEVLAELDNPSGALAGSWRVPWAQEIDAFKSWLTHFDLSDLAGPQPDCIESKANRRESYSLEVRRSFNMTYGSSVSRSSASTYATDGSFRLSSSGRSETAAAVVGAGTAALCLSPQQQTTSLDGELLGIVAALQHAREHCPEVLIFEIVTDSQSSVDIVRGYLQRGAEANGHLMKQRPSCELIRWLTSELEMTASRGVELRMTHVKAHTDSVDRHSQLNRAADRLASFAHSAGRKLPALTGWMQDYTVWCGAGYIGNTWKQELDSSLIKLQWGWLGERERKVFSRGDEPTPPVARHFYWRDAKGSVARTQLLTRLHEFPSNHHRSVRGKGTAVCFFCDEMDQTDAHLFAACPHFEAARQKVIADALEKERVSLIRKQLSGSGARVHHGNPMRSTAVDVTAEQEVGEAAPETELSDANTASLTEYRRYLMAILDPINQCAWWQGKTLPVEDFDLTLSQAYSAHNCFIILTNRIAAEQYGQIARGRGDKMLNRGNEGDEGDEDDEDGSGDEPGQGAGGEPEDDFPVL</sequence>
<evidence type="ECO:0000256" key="1">
    <source>
        <dbReference type="SAM" id="MobiDB-lite"/>
    </source>
</evidence>
<evidence type="ECO:0000313" key="4">
    <source>
        <dbReference type="Proteomes" id="UP000002748"/>
    </source>
</evidence>